<keyword evidence="3" id="KW-1185">Reference proteome</keyword>
<feature type="region of interest" description="Disordered" evidence="1">
    <location>
        <begin position="1"/>
        <end position="62"/>
    </location>
</feature>
<dbReference type="EMBL" id="BMAT01006063">
    <property type="protein sequence ID" value="GFS05373.1"/>
    <property type="molecule type" value="Genomic_DNA"/>
</dbReference>
<reference evidence="2 3" key="1">
    <citation type="journal article" date="2021" name="Elife">
        <title>Chloroplast acquisition without the gene transfer in kleptoplastic sea slugs, Plakobranchus ocellatus.</title>
        <authorList>
            <person name="Maeda T."/>
            <person name="Takahashi S."/>
            <person name="Yoshida T."/>
            <person name="Shimamura S."/>
            <person name="Takaki Y."/>
            <person name="Nagai Y."/>
            <person name="Toyoda A."/>
            <person name="Suzuki Y."/>
            <person name="Arimoto A."/>
            <person name="Ishii H."/>
            <person name="Satoh N."/>
            <person name="Nishiyama T."/>
            <person name="Hasebe M."/>
            <person name="Maruyama T."/>
            <person name="Minagawa J."/>
            <person name="Obokata J."/>
            <person name="Shigenobu S."/>
        </authorList>
    </citation>
    <scope>NUCLEOTIDE SEQUENCE [LARGE SCALE GENOMIC DNA]</scope>
</reference>
<proteinExistence type="predicted"/>
<dbReference type="Proteomes" id="UP000762676">
    <property type="component" value="Unassembled WGS sequence"/>
</dbReference>
<organism evidence="2 3">
    <name type="scientific">Elysia marginata</name>
    <dbReference type="NCBI Taxonomy" id="1093978"/>
    <lineage>
        <taxon>Eukaryota</taxon>
        <taxon>Metazoa</taxon>
        <taxon>Spiralia</taxon>
        <taxon>Lophotrochozoa</taxon>
        <taxon>Mollusca</taxon>
        <taxon>Gastropoda</taxon>
        <taxon>Heterobranchia</taxon>
        <taxon>Euthyneura</taxon>
        <taxon>Panpulmonata</taxon>
        <taxon>Sacoglossa</taxon>
        <taxon>Placobranchoidea</taxon>
        <taxon>Plakobranchidae</taxon>
        <taxon>Elysia</taxon>
    </lineage>
</organism>
<name>A0AAV4I4K5_9GAST</name>
<protein>
    <submittedName>
        <fullName evidence="2">Uncharacterized protein</fullName>
    </submittedName>
</protein>
<dbReference type="AlphaFoldDB" id="A0AAV4I4K5"/>
<evidence type="ECO:0000313" key="3">
    <source>
        <dbReference type="Proteomes" id="UP000762676"/>
    </source>
</evidence>
<comment type="caution">
    <text evidence="2">The sequence shown here is derived from an EMBL/GenBank/DDBJ whole genome shotgun (WGS) entry which is preliminary data.</text>
</comment>
<evidence type="ECO:0000256" key="1">
    <source>
        <dbReference type="SAM" id="MobiDB-lite"/>
    </source>
</evidence>
<sequence>MADFPETKTNKGAKPSDSQHLSSKGLRARHVFHSGGPGYATDSNDENLEKLEPDVADDQVDVNAPPVGKARLNSTVALPCSPVLQRSALTNDQIVRGCGYESQASKWKQECSSRSDYHLPKASQSFTSGAASTYPKVLTLSDVPGVRQKPVSVPCKDSESSCTSSFFLDSKLMDELNQSVDSENQAPPLKENPYMVYHNLLWVSVRCEEKNCDNADCKQVR</sequence>
<accession>A0AAV4I4K5</accession>
<gene>
    <name evidence="2" type="ORF">ElyMa_002936300</name>
</gene>
<evidence type="ECO:0000313" key="2">
    <source>
        <dbReference type="EMBL" id="GFS05373.1"/>
    </source>
</evidence>